<feature type="non-terminal residue" evidence="1">
    <location>
        <position position="121"/>
    </location>
</feature>
<proteinExistence type="predicted"/>
<organism evidence="1">
    <name type="scientific">marine sediment metagenome</name>
    <dbReference type="NCBI Taxonomy" id="412755"/>
    <lineage>
        <taxon>unclassified sequences</taxon>
        <taxon>metagenomes</taxon>
        <taxon>ecological metagenomes</taxon>
    </lineage>
</organism>
<reference evidence="1" key="1">
    <citation type="journal article" date="2014" name="Front. Microbiol.">
        <title>High frequency of phylogenetically diverse reductive dehalogenase-homologous genes in deep subseafloor sedimentary metagenomes.</title>
        <authorList>
            <person name="Kawai M."/>
            <person name="Futagami T."/>
            <person name="Toyoda A."/>
            <person name="Takaki Y."/>
            <person name="Nishi S."/>
            <person name="Hori S."/>
            <person name="Arai W."/>
            <person name="Tsubouchi T."/>
            <person name="Morono Y."/>
            <person name="Uchiyama I."/>
            <person name="Ito T."/>
            <person name="Fujiyama A."/>
            <person name="Inagaki F."/>
            <person name="Takami H."/>
        </authorList>
    </citation>
    <scope>NUCLEOTIDE SEQUENCE</scope>
    <source>
        <strain evidence="1">Expedition CK06-06</strain>
    </source>
</reference>
<dbReference type="InterPro" id="IPR036412">
    <property type="entry name" value="HAD-like_sf"/>
</dbReference>
<gene>
    <name evidence="1" type="ORF">S03H2_30235</name>
</gene>
<accession>X1IAR3</accession>
<evidence type="ECO:0000313" key="1">
    <source>
        <dbReference type="EMBL" id="GAH54663.1"/>
    </source>
</evidence>
<name>X1IAR3_9ZZZZ</name>
<sequence>MTKSRLTVLIDLDGVLIDNIAFEESVTRFIVDRILVLKSVPRHRAVTLWEESLSRERDSVKWYDYDHHCSNVGIPALSMEAHQQSVGRLRQVPGARGTWDLLIKYSDEVCVVSEAPRWVME</sequence>
<dbReference type="EMBL" id="BARU01018284">
    <property type="protein sequence ID" value="GAH54663.1"/>
    <property type="molecule type" value="Genomic_DNA"/>
</dbReference>
<dbReference type="SUPFAM" id="SSF56784">
    <property type="entry name" value="HAD-like"/>
    <property type="match status" value="1"/>
</dbReference>
<protein>
    <submittedName>
        <fullName evidence="1">Uncharacterized protein</fullName>
    </submittedName>
</protein>
<dbReference type="AlphaFoldDB" id="X1IAR3"/>
<comment type="caution">
    <text evidence="1">The sequence shown here is derived from an EMBL/GenBank/DDBJ whole genome shotgun (WGS) entry which is preliminary data.</text>
</comment>